<gene>
    <name evidence="7" type="ORF">ONE63_007430</name>
</gene>
<feature type="compositionally biased region" description="Polar residues" evidence="5">
    <location>
        <begin position="53"/>
        <end position="62"/>
    </location>
</feature>
<feature type="domain" description="PHD-type" evidence="6">
    <location>
        <begin position="511"/>
        <end position="614"/>
    </location>
</feature>
<evidence type="ECO:0000256" key="5">
    <source>
        <dbReference type="SAM" id="MobiDB-lite"/>
    </source>
</evidence>
<feature type="compositionally biased region" description="Polar residues" evidence="5">
    <location>
        <begin position="397"/>
        <end position="406"/>
    </location>
</feature>
<dbReference type="PANTHER" id="PTHR14955">
    <property type="entry name" value="RETINOIC ACID INDUCED 1/TRANSCRIPTION FACTOR 20"/>
    <property type="match status" value="1"/>
</dbReference>
<sequence>MSSGTPQSVVHGTPPQPLLQSSNQLTGSSPKAIKNSNVTHNGATGGHMAVGVISQNSLTPPSGNMKPALQMYPNQNCPSLDPSIALTSAPSGSLDLSHSPRTGELIKPVSPGTHQESKVSNISGQNPSVISCTGISGQLNGEVHSRAPAVVSVIANAATSPIKTGPDSSQTSPCNVNQTQNMKGVAPETIVKQEPQPAQEATSVAVKVSPKSSVEPPFKKFKEEEGVRYVNNSVIVGSSPSSAPSIKMEPSPSVSSSHPSPAPNLSNKQDAMDVESQLEALFAGIADDGNSAKESKVSPVNLQGTPNVAAVLESKGSTAKKGKGKANGVVKKSTPKKKRKKKTVKPWEDDKHKKGKKGTASKGKYVKEASCDSGSNASSIRVRGPVVHIEGTKDAPTSLSVVNAPSRQDDEDNDSKKKMMASGRVRKSHAVEGKVSSSGLCSNSLVSRYESHSSDPRWVCVFCKRGCHTDGLGDLFGPYLVNHDTELENSLDLDADVDRKSGDKKKRSGIGQTGVLGLLAIPPLPGEQTQFMVYFHENCAVWSPSIHLIGSRLIGIQESVWVAVRTKCSRCHLDGANMGCAHHGCSCQVHYPCARDGGWSVEETTFISMCHMHKVSYQWFLGVTFCCHLLRIVTYILECVSESTRATIITDSR</sequence>
<evidence type="ECO:0000313" key="8">
    <source>
        <dbReference type="Proteomes" id="UP001075354"/>
    </source>
</evidence>
<keyword evidence="4" id="KW-0862">Zinc</keyword>
<evidence type="ECO:0000256" key="4">
    <source>
        <dbReference type="ARBA" id="ARBA00022833"/>
    </source>
</evidence>
<dbReference type="GO" id="GO:0008270">
    <property type="term" value="F:zinc ion binding"/>
    <property type="evidence" value="ECO:0007669"/>
    <property type="project" value="UniProtKB-KW"/>
</dbReference>
<keyword evidence="1" id="KW-0597">Phosphoprotein</keyword>
<evidence type="ECO:0000256" key="2">
    <source>
        <dbReference type="ARBA" id="ARBA00022723"/>
    </source>
</evidence>
<comment type="caution">
    <text evidence="7">The sequence shown here is derived from an EMBL/GenBank/DDBJ whole genome shotgun (WGS) entry which is preliminary data.</text>
</comment>
<dbReference type="Proteomes" id="UP001075354">
    <property type="component" value="Chromosome 5"/>
</dbReference>
<dbReference type="InterPro" id="IPR013083">
    <property type="entry name" value="Znf_RING/FYVE/PHD"/>
</dbReference>
<dbReference type="InterPro" id="IPR052440">
    <property type="entry name" value="Trans_Reg/Chrom_Remod"/>
</dbReference>
<feature type="compositionally biased region" description="Polar residues" evidence="5">
    <location>
        <begin position="18"/>
        <end position="42"/>
    </location>
</feature>
<feature type="compositionally biased region" description="Basic residues" evidence="5">
    <location>
        <begin position="333"/>
        <end position="344"/>
    </location>
</feature>
<evidence type="ECO:0000313" key="7">
    <source>
        <dbReference type="EMBL" id="KAJ1527450.1"/>
    </source>
</evidence>
<accession>A0AAV7XNR8</accession>
<feature type="region of interest" description="Disordered" evidence="5">
    <location>
        <begin position="311"/>
        <end position="367"/>
    </location>
</feature>
<feature type="region of interest" description="Disordered" evidence="5">
    <location>
        <begin position="1"/>
        <end position="71"/>
    </location>
</feature>
<protein>
    <recommendedName>
        <fullName evidence="6">PHD-type domain-containing protein</fullName>
    </recommendedName>
</protein>
<keyword evidence="8" id="KW-1185">Reference proteome</keyword>
<evidence type="ECO:0000259" key="6">
    <source>
        <dbReference type="PROSITE" id="PS51805"/>
    </source>
</evidence>
<keyword evidence="2" id="KW-0479">Metal-binding</keyword>
<evidence type="ECO:0000256" key="1">
    <source>
        <dbReference type="ARBA" id="ARBA00022553"/>
    </source>
</evidence>
<dbReference type="PROSITE" id="PS51805">
    <property type="entry name" value="EPHD"/>
    <property type="match status" value="1"/>
</dbReference>
<dbReference type="EMBL" id="JAPTSV010000005">
    <property type="protein sequence ID" value="KAJ1527450.1"/>
    <property type="molecule type" value="Genomic_DNA"/>
</dbReference>
<dbReference type="AlphaFoldDB" id="A0AAV7XNR8"/>
<name>A0AAV7XNR8_9NEOP</name>
<reference evidence="7" key="1">
    <citation type="submission" date="2022-12" db="EMBL/GenBank/DDBJ databases">
        <title>Chromosome-level genome assembly of the bean flower thrips Megalurothrips usitatus.</title>
        <authorList>
            <person name="Ma L."/>
            <person name="Liu Q."/>
            <person name="Li H."/>
            <person name="Cai W."/>
        </authorList>
    </citation>
    <scope>NUCLEOTIDE SEQUENCE</scope>
    <source>
        <strain evidence="7">Cailab_2022a</strain>
    </source>
</reference>
<dbReference type="Gene3D" id="3.30.40.10">
    <property type="entry name" value="Zinc/RING finger domain, C3HC4 (zinc finger)"/>
    <property type="match status" value="1"/>
</dbReference>
<dbReference type="Pfam" id="PF13771">
    <property type="entry name" value="zf-HC5HC2H"/>
    <property type="match status" value="1"/>
</dbReference>
<feature type="compositionally biased region" description="Polar residues" evidence="5">
    <location>
        <begin position="1"/>
        <end position="10"/>
    </location>
</feature>
<feature type="region of interest" description="Disordered" evidence="5">
    <location>
        <begin position="236"/>
        <end position="271"/>
    </location>
</feature>
<organism evidence="7 8">
    <name type="scientific">Megalurothrips usitatus</name>
    <name type="common">bean blossom thrips</name>
    <dbReference type="NCBI Taxonomy" id="439358"/>
    <lineage>
        <taxon>Eukaryota</taxon>
        <taxon>Metazoa</taxon>
        <taxon>Ecdysozoa</taxon>
        <taxon>Arthropoda</taxon>
        <taxon>Hexapoda</taxon>
        <taxon>Insecta</taxon>
        <taxon>Pterygota</taxon>
        <taxon>Neoptera</taxon>
        <taxon>Paraneoptera</taxon>
        <taxon>Thysanoptera</taxon>
        <taxon>Terebrantia</taxon>
        <taxon>Thripoidea</taxon>
        <taxon>Thripidae</taxon>
        <taxon>Megalurothrips</taxon>
    </lineage>
</organism>
<feature type="compositionally biased region" description="Low complexity" evidence="5">
    <location>
        <begin position="250"/>
        <end position="259"/>
    </location>
</feature>
<dbReference type="PANTHER" id="PTHR14955:SF4">
    <property type="entry name" value="PHD-TYPE DOMAIN-CONTAINING PROTEIN"/>
    <property type="match status" value="1"/>
</dbReference>
<proteinExistence type="predicted"/>
<feature type="region of interest" description="Disordered" evidence="5">
    <location>
        <begin position="397"/>
        <end position="431"/>
    </location>
</feature>
<evidence type="ECO:0000256" key="3">
    <source>
        <dbReference type="ARBA" id="ARBA00022771"/>
    </source>
</evidence>
<dbReference type="GO" id="GO:0005634">
    <property type="term" value="C:nucleus"/>
    <property type="evidence" value="ECO:0007669"/>
    <property type="project" value="TreeGrafter"/>
</dbReference>
<dbReference type="GO" id="GO:0006357">
    <property type="term" value="P:regulation of transcription by RNA polymerase II"/>
    <property type="evidence" value="ECO:0007669"/>
    <property type="project" value="TreeGrafter"/>
</dbReference>
<dbReference type="InterPro" id="IPR034732">
    <property type="entry name" value="EPHD"/>
</dbReference>
<keyword evidence="3" id="KW-0863">Zinc-finger</keyword>